<dbReference type="AlphaFoldDB" id="A0A6J6Z270"/>
<protein>
    <submittedName>
        <fullName evidence="1">Unannotated protein</fullName>
    </submittedName>
</protein>
<evidence type="ECO:0000313" key="1">
    <source>
        <dbReference type="EMBL" id="CAB4813248.1"/>
    </source>
</evidence>
<accession>A0A6J6Z270</accession>
<dbReference type="EMBL" id="CAFAAI010000348">
    <property type="protein sequence ID" value="CAB4813248.1"/>
    <property type="molecule type" value="Genomic_DNA"/>
</dbReference>
<proteinExistence type="predicted"/>
<reference evidence="1" key="1">
    <citation type="submission" date="2020-05" db="EMBL/GenBank/DDBJ databases">
        <authorList>
            <person name="Chiriac C."/>
            <person name="Salcher M."/>
            <person name="Ghai R."/>
            <person name="Kavagutti S V."/>
        </authorList>
    </citation>
    <scope>NUCLEOTIDE SEQUENCE</scope>
</reference>
<sequence length="80" mass="8522">MSTSEATSTAVVDAGEANEYRRCWVSLKKYSAPVESLHALLNSCRGEAPVIDVANTNIAVVTPAPSMVSVAVYRMVPLKP</sequence>
<organism evidence="1">
    <name type="scientific">freshwater metagenome</name>
    <dbReference type="NCBI Taxonomy" id="449393"/>
    <lineage>
        <taxon>unclassified sequences</taxon>
        <taxon>metagenomes</taxon>
        <taxon>ecological metagenomes</taxon>
    </lineage>
</organism>
<name>A0A6J6Z270_9ZZZZ</name>
<gene>
    <name evidence="1" type="ORF">UFOPK2992_01719</name>
</gene>